<dbReference type="AlphaFoldDB" id="A0A511W8N8"/>
<keyword evidence="5 8" id="KW-0812">Transmembrane</keyword>
<evidence type="ECO:0000256" key="6">
    <source>
        <dbReference type="ARBA" id="ARBA00022989"/>
    </source>
</evidence>
<protein>
    <recommendedName>
        <fullName evidence="8">Phosphate transport system permease protein PstA</fullName>
    </recommendedName>
</protein>
<dbReference type="InterPro" id="IPR035906">
    <property type="entry name" value="MetI-like_sf"/>
</dbReference>
<dbReference type="CDD" id="cd06261">
    <property type="entry name" value="TM_PBP2"/>
    <property type="match status" value="1"/>
</dbReference>
<comment type="similarity">
    <text evidence="2 8">Belongs to the binding-protein-dependent transport system permease family. CysTW subfamily.</text>
</comment>
<name>A0A511W8N8_9BACI</name>
<dbReference type="EMBL" id="BJYA01000024">
    <property type="protein sequence ID" value="GEN47091.1"/>
    <property type="molecule type" value="Genomic_DNA"/>
</dbReference>
<proteinExistence type="inferred from homology"/>
<accession>A0A511W8N8</accession>
<dbReference type="GO" id="GO:0005886">
    <property type="term" value="C:plasma membrane"/>
    <property type="evidence" value="ECO:0007669"/>
    <property type="project" value="UniProtKB-SubCell"/>
</dbReference>
<evidence type="ECO:0000313" key="11">
    <source>
        <dbReference type="Proteomes" id="UP000321440"/>
    </source>
</evidence>
<dbReference type="SUPFAM" id="SSF161098">
    <property type="entry name" value="MetI-like"/>
    <property type="match status" value="1"/>
</dbReference>
<feature type="transmembrane region" description="Helical" evidence="8">
    <location>
        <begin position="140"/>
        <end position="159"/>
    </location>
</feature>
<comment type="subcellular location">
    <subcellularLocation>
        <location evidence="1 8">Cell membrane</location>
        <topology evidence="1 8">Multi-pass membrane protein</topology>
    </subcellularLocation>
</comment>
<dbReference type="InterPro" id="IPR005672">
    <property type="entry name" value="Phosphate_PstA"/>
</dbReference>
<dbReference type="GO" id="GO:0005315">
    <property type="term" value="F:phosphate transmembrane transporter activity"/>
    <property type="evidence" value="ECO:0007669"/>
    <property type="project" value="InterPro"/>
</dbReference>
<dbReference type="PANTHER" id="PTHR43470">
    <property type="entry name" value="PHOSPHATE TRANSPORT SYSTEM PERMEASE PROTEIN PSTA-RELATED"/>
    <property type="match status" value="1"/>
</dbReference>
<dbReference type="GO" id="GO:0035435">
    <property type="term" value="P:phosphate ion transmembrane transport"/>
    <property type="evidence" value="ECO:0007669"/>
    <property type="project" value="InterPro"/>
</dbReference>
<keyword evidence="4 8" id="KW-1003">Cell membrane</keyword>
<feature type="transmembrane region" description="Helical" evidence="8">
    <location>
        <begin position="65"/>
        <end position="94"/>
    </location>
</feature>
<feature type="transmembrane region" description="Helical" evidence="8">
    <location>
        <begin position="114"/>
        <end position="134"/>
    </location>
</feature>
<keyword evidence="11" id="KW-1185">Reference proteome</keyword>
<evidence type="ECO:0000256" key="1">
    <source>
        <dbReference type="ARBA" id="ARBA00004651"/>
    </source>
</evidence>
<dbReference type="Gene3D" id="1.10.3720.10">
    <property type="entry name" value="MetI-like"/>
    <property type="match status" value="1"/>
</dbReference>
<feature type="transmembrane region" description="Helical" evidence="8">
    <location>
        <begin position="16"/>
        <end position="40"/>
    </location>
</feature>
<dbReference type="OrthoDB" id="9807065at2"/>
<keyword evidence="6 8" id="KW-1133">Transmembrane helix</keyword>
<evidence type="ECO:0000259" key="9">
    <source>
        <dbReference type="PROSITE" id="PS50928"/>
    </source>
</evidence>
<dbReference type="PANTHER" id="PTHR43470:SF3">
    <property type="entry name" value="PHOSPHATE TRANSPORT SYSTEM PERMEASE PROTEIN PSTA-RELATED"/>
    <property type="match status" value="1"/>
</dbReference>
<keyword evidence="3" id="KW-0813">Transport</keyword>
<evidence type="ECO:0000313" key="10">
    <source>
        <dbReference type="EMBL" id="GEN47091.1"/>
    </source>
</evidence>
<reference evidence="10 11" key="1">
    <citation type="submission" date="2019-07" db="EMBL/GenBank/DDBJ databases">
        <title>Whole genome shotgun sequence of Alkalibacillus haloalkaliphilus NBRC 103110.</title>
        <authorList>
            <person name="Hosoyama A."/>
            <person name="Uohara A."/>
            <person name="Ohji S."/>
            <person name="Ichikawa N."/>
        </authorList>
    </citation>
    <scope>NUCLEOTIDE SEQUENCE [LARGE SCALE GENOMIC DNA]</scope>
    <source>
        <strain evidence="10 11">NBRC 103110</strain>
    </source>
</reference>
<feature type="domain" description="ABC transmembrane type-1" evidence="9">
    <location>
        <begin position="69"/>
        <end position="277"/>
    </location>
</feature>
<dbReference type="Proteomes" id="UP000321440">
    <property type="component" value="Unassembled WGS sequence"/>
</dbReference>
<evidence type="ECO:0000256" key="8">
    <source>
        <dbReference type="RuleBase" id="RU363043"/>
    </source>
</evidence>
<dbReference type="NCBIfam" id="TIGR00974">
    <property type="entry name" value="3a0107s02c"/>
    <property type="match status" value="1"/>
</dbReference>
<dbReference type="PROSITE" id="PS50928">
    <property type="entry name" value="ABC_TM1"/>
    <property type="match status" value="1"/>
</dbReference>
<evidence type="ECO:0000256" key="7">
    <source>
        <dbReference type="ARBA" id="ARBA00023136"/>
    </source>
</evidence>
<comment type="caution">
    <text evidence="10">The sequence shown here is derived from an EMBL/GenBank/DDBJ whole genome shotgun (WGS) entry which is preliminary data.</text>
</comment>
<organism evidence="10 11">
    <name type="scientific">Alkalibacillus haloalkaliphilus</name>
    <dbReference type="NCBI Taxonomy" id="94136"/>
    <lineage>
        <taxon>Bacteria</taxon>
        <taxon>Bacillati</taxon>
        <taxon>Bacillota</taxon>
        <taxon>Bacilli</taxon>
        <taxon>Bacillales</taxon>
        <taxon>Bacillaceae</taxon>
        <taxon>Alkalibacillus</taxon>
    </lineage>
</organism>
<evidence type="ECO:0000256" key="4">
    <source>
        <dbReference type="ARBA" id="ARBA00022475"/>
    </source>
</evidence>
<keyword evidence="7 8" id="KW-0472">Membrane</keyword>
<evidence type="ECO:0000256" key="5">
    <source>
        <dbReference type="ARBA" id="ARBA00022692"/>
    </source>
</evidence>
<evidence type="ECO:0000256" key="2">
    <source>
        <dbReference type="ARBA" id="ARBA00007069"/>
    </source>
</evidence>
<evidence type="ECO:0000256" key="3">
    <source>
        <dbReference type="ARBA" id="ARBA00022448"/>
    </source>
</evidence>
<sequence>MTNAALTKKKRYTQSLWVTVCSLFTAITVGTLLFLFYWIVVGGAEVISWSFITQMPEQNMTAGGIWPALVGTVYVSLLTIAISVPLGIGAAIYLNEYAKQGRLVRLIRLSIRNLSGVPSIVYGLFGLGLFAATFGFGRSLIAAALTLAIMVLPWVITGAEEALKAVPRSFREGGLALGATRWQMIRQLVLPSAIPGMATGSILGLARAAGETAPIILTGAAYYLPIIPHDIKEQFMALPYHLYILATQHSETATVRPIAYGTALVLILLVILLNSVAIFIRNYYRRKNEWL</sequence>
<feature type="transmembrane region" description="Helical" evidence="8">
    <location>
        <begin position="188"/>
        <end position="209"/>
    </location>
</feature>
<dbReference type="Pfam" id="PF00528">
    <property type="entry name" value="BPD_transp_1"/>
    <property type="match status" value="1"/>
</dbReference>
<dbReference type="RefSeq" id="WP_146818462.1">
    <property type="nucleotide sequence ID" value="NZ_BJYA01000024.1"/>
</dbReference>
<gene>
    <name evidence="10" type="primary">pstA</name>
    <name evidence="10" type="ORF">AHA02nite_28670</name>
</gene>
<dbReference type="InterPro" id="IPR000515">
    <property type="entry name" value="MetI-like"/>
</dbReference>
<feature type="transmembrane region" description="Helical" evidence="8">
    <location>
        <begin position="258"/>
        <end position="280"/>
    </location>
</feature>